<dbReference type="EMBL" id="DSYQ01000014">
    <property type="protein sequence ID" value="HGT71224.1"/>
    <property type="molecule type" value="Genomic_DNA"/>
</dbReference>
<evidence type="ECO:0000313" key="3">
    <source>
        <dbReference type="EMBL" id="HGT71224.1"/>
    </source>
</evidence>
<dbReference type="EMBL" id="DSYQ01000014">
    <property type="protein sequence ID" value="HGT71217.1"/>
    <property type="molecule type" value="Genomic_DNA"/>
</dbReference>
<feature type="domain" description="DUF218" evidence="1">
    <location>
        <begin position="7"/>
        <end position="136"/>
    </location>
</feature>
<dbReference type="AlphaFoldDB" id="A0A7C4M050"/>
<name>A0A7C4M050_UNCC3</name>
<comment type="caution">
    <text evidence="2">The sequence shown here is derived from an EMBL/GenBank/DDBJ whole genome shotgun (WGS) entry which is preliminary data.</text>
</comment>
<dbReference type="Pfam" id="PF02698">
    <property type="entry name" value="DUF218"/>
    <property type="match status" value="1"/>
</dbReference>
<protein>
    <recommendedName>
        <fullName evidence="1">DUF218 domain-containing protein</fullName>
    </recommendedName>
</protein>
<organism evidence="2">
    <name type="scientific">candidate division CPR3 bacterium</name>
    <dbReference type="NCBI Taxonomy" id="2268181"/>
    <lineage>
        <taxon>Bacteria</taxon>
        <taxon>Bacteria division CPR3</taxon>
    </lineage>
</organism>
<evidence type="ECO:0000313" key="2">
    <source>
        <dbReference type="EMBL" id="HGT71217.1"/>
    </source>
</evidence>
<reference evidence="2" key="1">
    <citation type="journal article" date="2020" name="mSystems">
        <title>Genome- and Community-Level Interaction Insights into Carbon Utilization and Element Cycling Functions of Hydrothermarchaeota in Hydrothermal Sediment.</title>
        <authorList>
            <person name="Zhou Z."/>
            <person name="Liu Y."/>
            <person name="Xu W."/>
            <person name="Pan J."/>
            <person name="Luo Z.H."/>
            <person name="Li M."/>
        </authorList>
    </citation>
    <scope>NUCLEOTIDE SEQUENCE [LARGE SCALE GENOMIC DNA]</scope>
    <source>
        <strain evidence="2">SpSt-579</strain>
    </source>
</reference>
<evidence type="ECO:0000259" key="1">
    <source>
        <dbReference type="Pfam" id="PF02698"/>
    </source>
</evidence>
<dbReference type="InterPro" id="IPR003848">
    <property type="entry name" value="DUF218"/>
</dbReference>
<accession>A0A7C4M050</accession>
<proteinExistence type="predicted"/>
<sequence length="186" mass="21397">MYILKRYFIVLGYGCNPNGKRIEEYLHFVSEIVNPSDSQNIIIACGGFTNPKDFPNISEAGMIAETLRKMNYNGTILKEESSVTTIENLRNAIPVIRNDINTHPYYGDIVIICDKMRSFKIAYLANRILGTFKMPIHIVGFDFQRDIKSIIKHGILGTILDILSCYLPFLENYLVNRRKRRWGINS</sequence>
<gene>
    <name evidence="2" type="ORF">ENT43_03090</name>
    <name evidence="3" type="ORF">ENT43_03125</name>
</gene>